<dbReference type="PANTHER" id="PTHR43798:SF31">
    <property type="entry name" value="AB HYDROLASE SUPERFAMILY PROTEIN YCLE"/>
    <property type="match status" value="1"/>
</dbReference>
<dbReference type="GO" id="GO:0047570">
    <property type="term" value="F:3-oxoadipate enol-lactonase activity"/>
    <property type="evidence" value="ECO:0007669"/>
    <property type="project" value="UniProtKB-EC"/>
</dbReference>
<dbReference type="RefSeq" id="WP_207333680.1">
    <property type="nucleotide sequence ID" value="NZ_JAFMYU010000001.1"/>
</dbReference>
<sequence>MPFAQVHHRAVHYQWADHGQPHTLVFINSLGTDLRIWDEVVQRLGTSVNMLRYDKRGHGLSEGTPASQLATGTMDAFTDDLIGLLDVLGIDRCIPVGLSVGGRIALVLADKQPERVERLILCDTAHIIGTLQSWDERIRAVQTLGLEQLSGQVMERWFTPDFGQHNASTVAIFRRMLMACAPADYIRCCEAVRDADLTEQARRIGHPTRCIVGTGDVATPPALVRQLADLITGADYHELEGSGHLPCVDNPARLTTLIADFLHD</sequence>
<dbReference type="InterPro" id="IPR029058">
    <property type="entry name" value="AB_hydrolase_fold"/>
</dbReference>
<evidence type="ECO:0000313" key="4">
    <source>
        <dbReference type="Proteomes" id="UP000664795"/>
    </source>
</evidence>
<dbReference type="EMBL" id="JAFMYU010000001">
    <property type="protein sequence ID" value="MBO0929729.1"/>
    <property type="molecule type" value="Genomic_DNA"/>
</dbReference>
<keyword evidence="1 3" id="KW-0378">Hydrolase</keyword>
<accession>A0A939G342</accession>
<dbReference type="PRINTS" id="PR00111">
    <property type="entry name" value="ABHYDROLASE"/>
</dbReference>
<dbReference type="PANTHER" id="PTHR43798">
    <property type="entry name" value="MONOACYLGLYCEROL LIPASE"/>
    <property type="match status" value="1"/>
</dbReference>
<dbReference type="GO" id="GO:0042952">
    <property type="term" value="P:beta-ketoadipate pathway"/>
    <property type="evidence" value="ECO:0007669"/>
    <property type="project" value="InterPro"/>
</dbReference>
<organism evidence="3 4">
    <name type="scientific">Fibrella aquatilis</name>
    <dbReference type="NCBI Taxonomy" id="2817059"/>
    <lineage>
        <taxon>Bacteria</taxon>
        <taxon>Pseudomonadati</taxon>
        <taxon>Bacteroidota</taxon>
        <taxon>Cytophagia</taxon>
        <taxon>Cytophagales</taxon>
        <taxon>Spirosomataceae</taxon>
        <taxon>Fibrella</taxon>
    </lineage>
</organism>
<dbReference type="Pfam" id="PF12697">
    <property type="entry name" value="Abhydrolase_6"/>
    <property type="match status" value="1"/>
</dbReference>
<protein>
    <submittedName>
        <fullName evidence="3">3-oxoadipate enol-lactonase</fullName>
        <ecNumber evidence="3">3.1.1.24</ecNumber>
    </submittedName>
</protein>
<proteinExistence type="predicted"/>
<dbReference type="InterPro" id="IPR026968">
    <property type="entry name" value="PcaD/CatD"/>
</dbReference>
<evidence type="ECO:0000313" key="3">
    <source>
        <dbReference type="EMBL" id="MBO0929729.1"/>
    </source>
</evidence>
<dbReference type="EC" id="3.1.1.24" evidence="3"/>
<dbReference type="NCBIfam" id="TIGR02427">
    <property type="entry name" value="protocat_pcaD"/>
    <property type="match status" value="1"/>
</dbReference>
<keyword evidence="4" id="KW-1185">Reference proteome</keyword>
<comment type="caution">
    <text evidence="3">The sequence shown here is derived from an EMBL/GenBank/DDBJ whole genome shotgun (WGS) entry which is preliminary data.</text>
</comment>
<dbReference type="Gene3D" id="3.40.50.1820">
    <property type="entry name" value="alpha/beta hydrolase"/>
    <property type="match status" value="1"/>
</dbReference>
<gene>
    <name evidence="3" type="primary">pcaD</name>
    <name evidence="3" type="ORF">J2I48_01935</name>
</gene>
<evidence type="ECO:0000259" key="2">
    <source>
        <dbReference type="Pfam" id="PF12697"/>
    </source>
</evidence>
<evidence type="ECO:0000256" key="1">
    <source>
        <dbReference type="ARBA" id="ARBA00022801"/>
    </source>
</evidence>
<dbReference type="GO" id="GO:0016020">
    <property type="term" value="C:membrane"/>
    <property type="evidence" value="ECO:0007669"/>
    <property type="project" value="TreeGrafter"/>
</dbReference>
<feature type="domain" description="AB hydrolase-1" evidence="2">
    <location>
        <begin position="24"/>
        <end position="254"/>
    </location>
</feature>
<dbReference type="InterPro" id="IPR050266">
    <property type="entry name" value="AB_hydrolase_sf"/>
</dbReference>
<reference evidence="3 4" key="1">
    <citation type="submission" date="2021-03" db="EMBL/GenBank/DDBJ databases">
        <title>Fibrella sp. HMF5036 genome sequencing and assembly.</title>
        <authorList>
            <person name="Kang H."/>
            <person name="Kim H."/>
            <person name="Bae S."/>
            <person name="Joh K."/>
        </authorList>
    </citation>
    <scope>NUCLEOTIDE SEQUENCE [LARGE SCALE GENOMIC DNA]</scope>
    <source>
        <strain evidence="3 4">HMF5036</strain>
    </source>
</reference>
<dbReference type="SUPFAM" id="SSF53474">
    <property type="entry name" value="alpha/beta-Hydrolases"/>
    <property type="match status" value="1"/>
</dbReference>
<dbReference type="Proteomes" id="UP000664795">
    <property type="component" value="Unassembled WGS sequence"/>
</dbReference>
<dbReference type="InterPro" id="IPR000073">
    <property type="entry name" value="AB_hydrolase_1"/>
</dbReference>
<name>A0A939G342_9BACT</name>
<dbReference type="AlphaFoldDB" id="A0A939G342"/>